<accession>W0SJD9</accession>
<reference evidence="2 3" key="1">
    <citation type="journal article" date="2014" name="Syst. Appl. Microbiol.">
        <title>Complete genomes of freshwater sulfur oxidizers Sulfuricella denitrificans skB26 and Sulfuritalea hydrogenivorans sk43H: genetic insights into the sulfur oxidation pathway of betaproteobacteria.</title>
        <authorList>
            <person name="Watanabe T."/>
            <person name="Kojima H."/>
            <person name="Fukui M."/>
        </authorList>
    </citation>
    <scope>NUCLEOTIDE SEQUENCE [LARGE SCALE GENOMIC DNA]</scope>
    <source>
        <strain evidence="2">DSM22779</strain>
    </source>
</reference>
<sequence length="138" mass="15098">MASLDRIRTDGFRRWYERQLIDCHAWLVSWFLGLIVLVSGIEVAGGGAGSRSSGALLALGGLAVTWYSWKRYHLLLEIAERLGEQAVCPKCEAYGKFKVLSSGPAPLPDGGDPSLENHGGGLWLHVECRKCGGEWTLK</sequence>
<dbReference type="RefSeq" id="WP_148312924.1">
    <property type="nucleotide sequence ID" value="NZ_AP012547.1"/>
</dbReference>
<keyword evidence="3" id="KW-1185">Reference proteome</keyword>
<feature type="transmembrane region" description="Helical" evidence="1">
    <location>
        <begin position="53"/>
        <end position="69"/>
    </location>
</feature>
<protein>
    <submittedName>
        <fullName evidence="2">Uncharacterized protein</fullName>
    </submittedName>
</protein>
<dbReference type="HOGENOM" id="CLU_1914629_0_0_4"/>
<keyword evidence="1" id="KW-0812">Transmembrane</keyword>
<evidence type="ECO:0000313" key="2">
    <source>
        <dbReference type="EMBL" id="BAO30198.1"/>
    </source>
</evidence>
<keyword evidence="1" id="KW-1133">Transmembrane helix</keyword>
<dbReference type="EMBL" id="AP012547">
    <property type="protein sequence ID" value="BAO30198.1"/>
    <property type="molecule type" value="Genomic_DNA"/>
</dbReference>
<evidence type="ECO:0000256" key="1">
    <source>
        <dbReference type="SAM" id="Phobius"/>
    </source>
</evidence>
<dbReference type="AlphaFoldDB" id="W0SJD9"/>
<dbReference type="OrthoDB" id="8857517at2"/>
<gene>
    <name evidence="2" type="ORF">SUTH_02411</name>
</gene>
<dbReference type="Proteomes" id="UP000031637">
    <property type="component" value="Chromosome"/>
</dbReference>
<dbReference type="KEGG" id="shd:SUTH_02411"/>
<keyword evidence="1" id="KW-0472">Membrane</keyword>
<evidence type="ECO:0000313" key="3">
    <source>
        <dbReference type="Proteomes" id="UP000031637"/>
    </source>
</evidence>
<organism evidence="2 3">
    <name type="scientific">Sulfuritalea hydrogenivorans sk43H</name>
    <dbReference type="NCBI Taxonomy" id="1223802"/>
    <lineage>
        <taxon>Bacteria</taxon>
        <taxon>Pseudomonadati</taxon>
        <taxon>Pseudomonadota</taxon>
        <taxon>Betaproteobacteria</taxon>
        <taxon>Nitrosomonadales</taxon>
        <taxon>Sterolibacteriaceae</taxon>
        <taxon>Sulfuritalea</taxon>
    </lineage>
</organism>
<feature type="transmembrane region" description="Helical" evidence="1">
    <location>
        <begin position="21"/>
        <end position="41"/>
    </location>
</feature>
<name>W0SJD9_9PROT</name>
<proteinExistence type="predicted"/>